<dbReference type="GO" id="GO:0032784">
    <property type="term" value="P:regulation of DNA-templated transcription elongation"/>
    <property type="evidence" value="ECO:0007669"/>
    <property type="project" value="InterPro"/>
</dbReference>
<dbReference type="GO" id="GO:0003746">
    <property type="term" value="F:translation elongation factor activity"/>
    <property type="evidence" value="ECO:0007669"/>
    <property type="project" value="UniProtKB-KW"/>
</dbReference>
<keyword evidence="1" id="KW-0175">Coiled coil</keyword>
<dbReference type="AlphaFoldDB" id="A0A1B2F1Q4"/>
<evidence type="ECO:0000259" key="2">
    <source>
        <dbReference type="Pfam" id="PF01272"/>
    </source>
</evidence>
<dbReference type="Pfam" id="PF01272">
    <property type="entry name" value="GreA_GreB"/>
    <property type="match status" value="1"/>
</dbReference>
<organism evidence="3">
    <name type="scientific">Pseudomonas putida</name>
    <name type="common">Arthrobacter siderocapsulatus</name>
    <dbReference type="NCBI Taxonomy" id="303"/>
    <lineage>
        <taxon>Bacteria</taxon>
        <taxon>Pseudomonadati</taxon>
        <taxon>Pseudomonadota</taxon>
        <taxon>Gammaproteobacteria</taxon>
        <taxon>Pseudomonadales</taxon>
        <taxon>Pseudomonadaceae</taxon>
        <taxon>Pseudomonas</taxon>
    </lineage>
</organism>
<reference evidence="3" key="1">
    <citation type="submission" date="2016-07" db="EMBL/GenBank/DDBJ databases">
        <title>New class B carbapenemase carried by novel plasmid in Pseudomonas putida enviromental strain in eastern Amazonia.</title>
        <authorList>
            <person name="Souza C.O."/>
            <person name="Lima K.V."/>
            <person name="Brasiliense D.M."/>
            <person name="Perez-Chaparro P.J."/>
            <person name="Mamizuka E.M."/>
            <person name="Lima M.O."/>
            <person name="Lima L.N."/>
            <person name="McCulloch J.A."/>
        </authorList>
    </citation>
    <scope>NUCLEOTIDE SEQUENCE [LARGE SCALE GENOMIC DNA]</scope>
    <source>
        <strain evidence="3">IEC33019</strain>
    </source>
</reference>
<dbReference type="InterPro" id="IPR001437">
    <property type="entry name" value="Tscrpt_elong_fac_GreA/B_C"/>
</dbReference>
<dbReference type="Gene3D" id="3.10.50.30">
    <property type="entry name" value="Transcription elongation factor, GreA/GreB, C-terminal domain"/>
    <property type="match status" value="1"/>
</dbReference>
<evidence type="ECO:0000313" key="3">
    <source>
        <dbReference type="EMBL" id="ANY86083.1"/>
    </source>
</evidence>
<dbReference type="InterPro" id="IPR036953">
    <property type="entry name" value="GreA/GreB_C_sf"/>
</dbReference>
<keyword evidence="3" id="KW-0251">Elongation factor</keyword>
<name>A0A1B2F1Q4_PSEPU</name>
<dbReference type="RefSeq" id="WP_070093759.1">
    <property type="nucleotide sequence ID" value="NZ_CP016634.1"/>
</dbReference>
<sequence>MNKPTLLTRIVETLARDEEVLRRAAQAAYEAATAEENIAENKYDTLSLEASYLATGQARRTAEIRQSLLAYQQLLLRDYDPARGIQISNLVTLEDENGDQRLLFLGPEAAGLKIGAGDEQVTVITPRSPLGQQLLGKKVDDEVSLMVSGVAQIQVVIEVV</sequence>
<dbReference type="GO" id="GO:0003677">
    <property type="term" value="F:DNA binding"/>
    <property type="evidence" value="ECO:0007669"/>
    <property type="project" value="InterPro"/>
</dbReference>
<gene>
    <name evidence="3" type="primary">greA_1</name>
    <name evidence="3" type="ORF">IEC33019_0482</name>
</gene>
<accession>A0A1B2F1Q4</accession>
<dbReference type="PIRSF" id="PIRSF006092">
    <property type="entry name" value="GreA_GreB"/>
    <property type="match status" value="1"/>
</dbReference>
<feature type="coiled-coil region" evidence="1">
    <location>
        <begin position="22"/>
        <end position="49"/>
    </location>
</feature>
<protein>
    <submittedName>
        <fullName evidence="3">Transcription elongation factor GreA</fullName>
    </submittedName>
</protein>
<evidence type="ECO:0000256" key="1">
    <source>
        <dbReference type="SAM" id="Coils"/>
    </source>
</evidence>
<keyword evidence="3" id="KW-0648">Protein biosynthesis</keyword>
<dbReference type="SUPFAM" id="SSF54534">
    <property type="entry name" value="FKBP-like"/>
    <property type="match status" value="1"/>
</dbReference>
<proteinExistence type="predicted"/>
<dbReference type="GO" id="GO:0070063">
    <property type="term" value="F:RNA polymerase binding"/>
    <property type="evidence" value="ECO:0007669"/>
    <property type="project" value="InterPro"/>
</dbReference>
<feature type="domain" description="Transcription elongation factor GreA/GreB C-terminal" evidence="2">
    <location>
        <begin position="85"/>
        <end position="155"/>
    </location>
</feature>
<dbReference type="InterPro" id="IPR023459">
    <property type="entry name" value="Tscrpt_elong_fac_GreA/B_fam"/>
</dbReference>
<dbReference type="EMBL" id="CP016634">
    <property type="protein sequence ID" value="ANY86083.1"/>
    <property type="molecule type" value="Genomic_DNA"/>
</dbReference>